<gene>
    <name evidence="2" type="ORF">HID58_013515</name>
</gene>
<accession>A0ABQ8E6A6</accession>
<reference evidence="2 3" key="1">
    <citation type="submission" date="2021-05" db="EMBL/GenBank/DDBJ databases">
        <title>Genome Assembly of Synthetic Allotetraploid Brassica napus Reveals Homoeologous Exchanges between Subgenomes.</title>
        <authorList>
            <person name="Davis J.T."/>
        </authorList>
    </citation>
    <scope>NUCLEOTIDE SEQUENCE [LARGE SCALE GENOMIC DNA]</scope>
    <source>
        <strain evidence="3">cv. Da-Ae</strain>
        <tissue evidence="2">Seedling</tissue>
    </source>
</reference>
<comment type="caution">
    <text evidence="2">The sequence shown here is derived from an EMBL/GenBank/DDBJ whole genome shotgun (WGS) entry which is preliminary data.</text>
</comment>
<keyword evidence="1" id="KW-0812">Transmembrane</keyword>
<feature type="non-terminal residue" evidence="2">
    <location>
        <position position="1"/>
    </location>
</feature>
<proteinExistence type="predicted"/>
<sequence>KQSAIIVLTANQIESDVNALLSPKRTILRRGRRNGSGADVYQGSGEVLTNLKAYRVRAFLEYMFLFVAITLFCILVVMHANYVQQITSAGLWSHSDESTAAYVPQVKAAADNLQVSKTDQGDSLSSGVGCGFKLELNIFEDCMDLCCFFVKSCKKLEENADNTFVKMDKEEPMSSFSGSAKETVRAAILRFPKNFDRRISFVLQHTARILRGVRKIWNIIGIPLNLDLPKLLNVLYMDRVNYYAVQWLGRRTQEFEPINILWKKATFCCLMKQSHGITFALQMWQQLTINKVVGYDTIIMNSLQNSAGQ</sequence>
<name>A0ABQ8E6A6_BRANA</name>
<dbReference type="PANTHER" id="PTHR21650">
    <property type="entry name" value="MEMBRALIN/KINETOCHORE PROTEIN NUF2"/>
    <property type="match status" value="1"/>
</dbReference>
<organism evidence="2 3">
    <name type="scientific">Brassica napus</name>
    <name type="common">Rape</name>
    <dbReference type="NCBI Taxonomy" id="3708"/>
    <lineage>
        <taxon>Eukaryota</taxon>
        <taxon>Viridiplantae</taxon>
        <taxon>Streptophyta</taxon>
        <taxon>Embryophyta</taxon>
        <taxon>Tracheophyta</taxon>
        <taxon>Spermatophyta</taxon>
        <taxon>Magnoliopsida</taxon>
        <taxon>eudicotyledons</taxon>
        <taxon>Gunneridae</taxon>
        <taxon>Pentapetalae</taxon>
        <taxon>rosids</taxon>
        <taxon>malvids</taxon>
        <taxon>Brassicales</taxon>
        <taxon>Brassicaceae</taxon>
        <taxon>Brassiceae</taxon>
        <taxon>Brassica</taxon>
    </lineage>
</organism>
<keyword evidence="1" id="KW-1133">Transmembrane helix</keyword>
<feature type="non-terminal residue" evidence="2">
    <location>
        <position position="309"/>
    </location>
</feature>
<evidence type="ECO:0000313" key="3">
    <source>
        <dbReference type="Proteomes" id="UP000824890"/>
    </source>
</evidence>
<keyword evidence="1" id="KW-0472">Membrane</keyword>
<dbReference type="PANTHER" id="PTHR21650:SF4">
    <property type="entry name" value="MEMBRALIN"/>
    <property type="match status" value="1"/>
</dbReference>
<dbReference type="EMBL" id="JAGKQM010000003">
    <property type="protein sequence ID" value="KAH0936398.1"/>
    <property type="molecule type" value="Genomic_DNA"/>
</dbReference>
<feature type="transmembrane region" description="Helical" evidence="1">
    <location>
        <begin position="59"/>
        <end position="78"/>
    </location>
</feature>
<protein>
    <submittedName>
        <fullName evidence="2">Uncharacterized protein</fullName>
    </submittedName>
</protein>
<dbReference type="Proteomes" id="UP000824890">
    <property type="component" value="Unassembled WGS sequence"/>
</dbReference>
<keyword evidence="3" id="KW-1185">Reference proteome</keyword>
<evidence type="ECO:0000256" key="1">
    <source>
        <dbReference type="SAM" id="Phobius"/>
    </source>
</evidence>
<evidence type="ECO:0000313" key="2">
    <source>
        <dbReference type="EMBL" id="KAH0936398.1"/>
    </source>
</evidence>